<dbReference type="Proteomes" id="UP000516320">
    <property type="component" value="Chromosome"/>
</dbReference>
<dbReference type="EMBL" id="CP046884">
    <property type="protein sequence ID" value="QNQ89588.1"/>
    <property type="molecule type" value="Genomic_DNA"/>
</dbReference>
<keyword evidence="2" id="KW-1185">Reference proteome</keyword>
<organism evidence="1 2">
    <name type="scientific">Corynebacterium poyangense</name>
    <dbReference type="NCBI Taxonomy" id="2684405"/>
    <lineage>
        <taxon>Bacteria</taxon>
        <taxon>Bacillati</taxon>
        <taxon>Actinomycetota</taxon>
        <taxon>Actinomycetes</taxon>
        <taxon>Mycobacteriales</taxon>
        <taxon>Corynebacteriaceae</taxon>
        <taxon>Corynebacterium</taxon>
    </lineage>
</organism>
<accession>A0A7H0SM13</accession>
<reference evidence="1 2" key="1">
    <citation type="submission" date="2019-12" db="EMBL/GenBank/DDBJ databases">
        <title>Corynebacterium sp. nov., isolated from feces of the Anser Albifrons in China.</title>
        <authorList>
            <person name="Liu Q."/>
        </authorList>
    </citation>
    <scope>NUCLEOTIDE SEQUENCE [LARGE SCALE GENOMIC DNA]</scope>
    <source>
        <strain evidence="1 2">4H37-19</strain>
    </source>
</reference>
<name>A0A7H0SM13_9CORY</name>
<dbReference type="AlphaFoldDB" id="A0A7H0SM13"/>
<gene>
    <name evidence="1" type="ORF">GP475_02270</name>
</gene>
<protein>
    <submittedName>
        <fullName evidence="1">Uncharacterized protein</fullName>
    </submittedName>
</protein>
<sequence>MKYYTLIGIALGIALAFLGLAFGFGGLVLGVIFALIGGAVGAHYDGHIDLRQIFDGLRKRD</sequence>
<dbReference type="KEGG" id="cpoy:GP475_02270"/>
<evidence type="ECO:0000313" key="1">
    <source>
        <dbReference type="EMBL" id="QNQ89588.1"/>
    </source>
</evidence>
<proteinExistence type="predicted"/>
<evidence type="ECO:0000313" key="2">
    <source>
        <dbReference type="Proteomes" id="UP000516320"/>
    </source>
</evidence>
<dbReference type="RefSeq" id="WP_187975041.1">
    <property type="nucleotide sequence ID" value="NZ_CP046884.1"/>
</dbReference>